<evidence type="ECO:0000313" key="3">
    <source>
        <dbReference type="Proteomes" id="UP000199347"/>
    </source>
</evidence>
<evidence type="ECO:0000256" key="1">
    <source>
        <dbReference type="SAM" id="MobiDB-lite"/>
    </source>
</evidence>
<dbReference type="InterPro" id="IPR021252">
    <property type="entry name" value="DUF2794"/>
</dbReference>
<sequence>MSETDDGSKAALRTGFAAHSSEKTSGHSSMHPGAHSGTHSGGKPGANKAPVAFHRTELDVILRVYGRRVAEGEWRDYAIDHMADRAIFSIFRRASEMPLYKVEKVPALARKQGAYRVVATGGTILKRGHDLAQVLKILDKPKLKLVSG</sequence>
<organism evidence="2 3">
    <name type="scientific">Afifella marina DSM 2698</name>
    <dbReference type="NCBI Taxonomy" id="1120955"/>
    <lineage>
        <taxon>Bacteria</taxon>
        <taxon>Pseudomonadati</taxon>
        <taxon>Pseudomonadota</taxon>
        <taxon>Alphaproteobacteria</taxon>
        <taxon>Hyphomicrobiales</taxon>
        <taxon>Afifellaceae</taxon>
        <taxon>Afifella</taxon>
    </lineage>
</organism>
<evidence type="ECO:0008006" key="4">
    <source>
        <dbReference type="Google" id="ProtNLM"/>
    </source>
</evidence>
<protein>
    <recommendedName>
        <fullName evidence="4">DUF2794 domain-containing protein</fullName>
    </recommendedName>
</protein>
<evidence type="ECO:0000313" key="2">
    <source>
        <dbReference type="EMBL" id="SCZ39627.1"/>
    </source>
</evidence>
<dbReference type="EMBL" id="FMVW01000005">
    <property type="protein sequence ID" value="SCZ39627.1"/>
    <property type="molecule type" value="Genomic_DNA"/>
</dbReference>
<feature type="region of interest" description="Disordered" evidence="1">
    <location>
        <begin position="18"/>
        <end position="49"/>
    </location>
</feature>
<name>A0A1G5NQF6_AFIMA</name>
<dbReference type="Proteomes" id="UP000199347">
    <property type="component" value="Unassembled WGS sequence"/>
</dbReference>
<accession>A0A1G5NQF6</accession>
<reference evidence="2 3" key="1">
    <citation type="submission" date="2016-10" db="EMBL/GenBank/DDBJ databases">
        <authorList>
            <person name="de Groot N.N."/>
        </authorList>
    </citation>
    <scope>NUCLEOTIDE SEQUENCE [LARGE SCALE GENOMIC DNA]</scope>
    <source>
        <strain evidence="2 3">DSM 2698</strain>
    </source>
</reference>
<dbReference type="AlphaFoldDB" id="A0A1G5NQF6"/>
<dbReference type="STRING" id="1120955.SAMN03080610_02478"/>
<gene>
    <name evidence="2" type="ORF">SAMN03080610_02478</name>
</gene>
<keyword evidence="3" id="KW-1185">Reference proteome</keyword>
<proteinExistence type="predicted"/>
<dbReference type="Pfam" id="PF10984">
    <property type="entry name" value="DUF2794"/>
    <property type="match status" value="1"/>
</dbReference>